<dbReference type="Gene3D" id="3.20.20.70">
    <property type="entry name" value="Aldolase class I"/>
    <property type="match status" value="1"/>
</dbReference>
<dbReference type="InterPro" id="IPR001155">
    <property type="entry name" value="OxRdtase_FMN_N"/>
</dbReference>
<dbReference type="SUPFAM" id="SSF51395">
    <property type="entry name" value="FMN-linked oxidoreductases"/>
    <property type="match status" value="1"/>
</dbReference>
<accession>A0A7Y9KEQ7</accession>
<keyword evidence="1" id="KW-0285">Flavoprotein</keyword>
<evidence type="ECO:0000313" key="5">
    <source>
        <dbReference type="EMBL" id="NYE16507.1"/>
    </source>
</evidence>
<dbReference type="Proteomes" id="UP000591272">
    <property type="component" value="Unassembled WGS sequence"/>
</dbReference>
<proteinExistence type="predicted"/>
<dbReference type="AlphaFoldDB" id="A0A7Y9KEQ7"/>
<dbReference type="InterPro" id="IPR013785">
    <property type="entry name" value="Aldolase_TIM"/>
</dbReference>
<feature type="domain" description="NADH:flavin oxidoreductase/NADH oxidase N-terminal" evidence="4">
    <location>
        <begin position="37"/>
        <end position="275"/>
    </location>
</feature>
<name>A0A7Y9KEQ7_9ACTN</name>
<sequence length="428" mass="46238">MNDPTRLRAGDPPATAATRTRGDDPPHPPAAALGPDVFTPAKLGPVTLRNRIVKAATYEGLTKDGQVTDALIDFHVRHARGGVGMTTVAYCAVAPEGRTDRRQIHWRDEAMPGLRRLTDAVHAEGAAVQAQIGHAGPVANPKSNKLPALAPSRHFHLTTQTVAKAATHADLKRVVEAHGRAGRMAIEAGFDSIEIHMGHNYLTSAFLSPKINHRGDEYGGSLENRARLARDIGRAVRDAVGDRIAITAKLNMDDGVPGGFWIDEAIQVARWLEADGTVDALQMTAGSSLLNPMYLFKGDAPLHEFASVMKQPTKLGIKLIGKHFLKSYPYEDLYLLKDARQIRAAVRLPMILLGGVTDRAGMDTAMAEGFAFVAMARALLREPDLINRIKDEPATRSLCIHCNKCMTAIYGGTHCVLSTEPAWGAARA</sequence>
<keyword evidence="2" id="KW-0560">Oxidoreductase</keyword>
<dbReference type="PANTHER" id="PTHR43656">
    <property type="entry name" value="BINDING OXIDOREDUCTASE, PUTATIVE (AFU_ORTHOLOGUE AFUA_2G08260)-RELATED"/>
    <property type="match status" value="1"/>
</dbReference>
<organism evidence="5 6">
    <name type="scientific">Actinomadura citrea</name>
    <dbReference type="NCBI Taxonomy" id="46158"/>
    <lineage>
        <taxon>Bacteria</taxon>
        <taxon>Bacillati</taxon>
        <taxon>Actinomycetota</taxon>
        <taxon>Actinomycetes</taxon>
        <taxon>Streptosporangiales</taxon>
        <taxon>Thermomonosporaceae</taxon>
        <taxon>Actinomadura</taxon>
    </lineage>
</organism>
<feature type="region of interest" description="Disordered" evidence="3">
    <location>
        <begin position="1"/>
        <end position="36"/>
    </location>
</feature>
<evidence type="ECO:0000256" key="2">
    <source>
        <dbReference type="ARBA" id="ARBA00023002"/>
    </source>
</evidence>
<dbReference type="CDD" id="cd02803">
    <property type="entry name" value="OYE_like_FMN_family"/>
    <property type="match status" value="1"/>
</dbReference>
<dbReference type="Pfam" id="PF00724">
    <property type="entry name" value="Oxidored_FMN"/>
    <property type="match status" value="1"/>
</dbReference>
<dbReference type="GO" id="GO:0010181">
    <property type="term" value="F:FMN binding"/>
    <property type="evidence" value="ECO:0007669"/>
    <property type="project" value="InterPro"/>
</dbReference>
<gene>
    <name evidence="5" type="ORF">BJ999_006803</name>
</gene>
<protein>
    <submittedName>
        <fullName evidence="5">2,4-dienoyl-CoA reductase-like NADH-dependent reductase (Old Yellow Enzyme family)</fullName>
    </submittedName>
</protein>
<evidence type="ECO:0000259" key="4">
    <source>
        <dbReference type="Pfam" id="PF00724"/>
    </source>
</evidence>
<evidence type="ECO:0000256" key="3">
    <source>
        <dbReference type="SAM" id="MobiDB-lite"/>
    </source>
</evidence>
<keyword evidence="6" id="KW-1185">Reference proteome</keyword>
<dbReference type="RefSeq" id="WP_179837040.1">
    <property type="nucleotide sequence ID" value="NZ_BMRD01000002.1"/>
</dbReference>
<dbReference type="GO" id="GO:0016491">
    <property type="term" value="F:oxidoreductase activity"/>
    <property type="evidence" value="ECO:0007669"/>
    <property type="project" value="UniProtKB-KW"/>
</dbReference>
<dbReference type="PANTHER" id="PTHR43656:SF2">
    <property type="entry name" value="BINDING OXIDOREDUCTASE, PUTATIVE (AFU_ORTHOLOGUE AFUA_2G08260)-RELATED"/>
    <property type="match status" value="1"/>
</dbReference>
<comment type="caution">
    <text evidence="5">The sequence shown here is derived from an EMBL/GenBank/DDBJ whole genome shotgun (WGS) entry which is preliminary data.</text>
</comment>
<evidence type="ECO:0000256" key="1">
    <source>
        <dbReference type="ARBA" id="ARBA00022630"/>
    </source>
</evidence>
<reference evidence="5 6" key="1">
    <citation type="submission" date="2020-07" db="EMBL/GenBank/DDBJ databases">
        <title>Sequencing the genomes of 1000 actinobacteria strains.</title>
        <authorList>
            <person name="Klenk H.-P."/>
        </authorList>
    </citation>
    <scope>NUCLEOTIDE SEQUENCE [LARGE SCALE GENOMIC DNA]</scope>
    <source>
        <strain evidence="5 6">DSM 43461</strain>
    </source>
</reference>
<dbReference type="EMBL" id="JACCBT010000001">
    <property type="protein sequence ID" value="NYE16507.1"/>
    <property type="molecule type" value="Genomic_DNA"/>
</dbReference>
<dbReference type="InterPro" id="IPR051799">
    <property type="entry name" value="NADH_flavin_oxidoreductase"/>
</dbReference>
<evidence type="ECO:0000313" key="6">
    <source>
        <dbReference type="Proteomes" id="UP000591272"/>
    </source>
</evidence>